<dbReference type="AlphaFoldDB" id="A0A8J5VQA4"/>
<feature type="region of interest" description="Disordered" evidence="1">
    <location>
        <begin position="1"/>
        <end position="97"/>
    </location>
</feature>
<evidence type="ECO:0000313" key="2">
    <source>
        <dbReference type="EMBL" id="KAG8066946.1"/>
    </source>
</evidence>
<accession>A0A8J5VQA4</accession>
<comment type="caution">
    <text evidence="2">The sequence shown here is derived from an EMBL/GenBank/DDBJ whole genome shotgun (WGS) entry which is preliminary data.</text>
</comment>
<dbReference type="Proteomes" id="UP000729402">
    <property type="component" value="Unassembled WGS sequence"/>
</dbReference>
<dbReference type="EMBL" id="JAAALK010000284">
    <property type="protein sequence ID" value="KAG8066946.1"/>
    <property type="molecule type" value="Genomic_DNA"/>
</dbReference>
<protein>
    <submittedName>
        <fullName evidence="2">Uncharacterized protein</fullName>
    </submittedName>
</protein>
<name>A0A8J5VQA4_ZIZPA</name>
<evidence type="ECO:0000313" key="3">
    <source>
        <dbReference type="Proteomes" id="UP000729402"/>
    </source>
</evidence>
<proteinExistence type="predicted"/>
<organism evidence="2 3">
    <name type="scientific">Zizania palustris</name>
    <name type="common">Northern wild rice</name>
    <dbReference type="NCBI Taxonomy" id="103762"/>
    <lineage>
        <taxon>Eukaryota</taxon>
        <taxon>Viridiplantae</taxon>
        <taxon>Streptophyta</taxon>
        <taxon>Embryophyta</taxon>
        <taxon>Tracheophyta</taxon>
        <taxon>Spermatophyta</taxon>
        <taxon>Magnoliopsida</taxon>
        <taxon>Liliopsida</taxon>
        <taxon>Poales</taxon>
        <taxon>Poaceae</taxon>
        <taxon>BOP clade</taxon>
        <taxon>Oryzoideae</taxon>
        <taxon>Oryzeae</taxon>
        <taxon>Zizaniinae</taxon>
        <taxon>Zizania</taxon>
    </lineage>
</organism>
<feature type="compositionally biased region" description="Low complexity" evidence="1">
    <location>
        <begin position="64"/>
        <end position="74"/>
    </location>
</feature>
<keyword evidence="3" id="KW-1185">Reference proteome</keyword>
<reference evidence="2" key="2">
    <citation type="submission" date="2021-02" db="EMBL/GenBank/DDBJ databases">
        <authorList>
            <person name="Kimball J.A."/>
            <person name="Haas M.W."/>
            <person name="Macchietto M."/>
            <person name="Kono T."/>
            <person name="Duquette J."/>
            <person name="Shao M."/>
        </authorList>
    </citation>
    <scope>NUCLEOTIDE SEQUENCE</scope>
    <source>
        <tissue evidence="2">Fresh leaf tissue</tissue>
    </source>
</reference>
<sequence>MKRKGKVSNSGPSSRNRRERRRLDGSNSTGSEEKKTGSPRGRLSRGGHADSACGPHLQSSDNNARAAAQCAPPAMRSDSYPNTSSPPPLPLSRRKKD</sequence>
<evidence type="ECO:0000256" key="1">
    <source>
        <dbReference type="SAM" id="MobiDB-lite"/>
    </source>
</evidence>
<gene>
    <name evidence="2" type="ORF">GUJ93_ZPchr0005g15121</name>
</gene>
<reference evidence="2" key="1">
    <citation type="journal article" date="2021" name="bioRxiv">
        <title>Whole Genome Assembly and Annotation of Northern Wild Rice, Zizania palustris L., Supports a Whole Genome Duplication in the Zizania Genus.</title>
        <authorList>
            <person name="Haas M."/>
            <person name="Kono T."/>
            <person name="Macchietto M."/>
            <person name="Millas R."/>
            <person name="McGilp L."/>
            <person name="Shao M."/>
            <person name="Duquette J."/>
            <person name="Hirsch C.N."/>
            <person name="Kimball J."/>
        </authorList>
    </citation>
    <scope>NUCLEOTIDE SEQUENCE</scope>
    <source>
        <tissue evidence="2">Fresh leaf tissue</tissue>
    </source>
</reference>